<evidence type="ECO:0000313" key="2">
    <source>
        <dbReference type="Proteomes" id="UP000645828"/>
    </source>
</evidence>
<accession>A0A811ZP83</accession>
<organism evidence="1 2">
    <name type="scientific">Nyctereutes procyonoides</name>
    <name type="common">Raccoon dog</name>
    <name type="synonym">Canis procyonoides</name>
    <dbReference type="NCBI Taxonomy" id="34880"/>
    <lineage>
        <taxon>Eukaryota</taxon>
        <taxon>Metazoa</taxon>
        <taxon>Chordata</taxon>
        <taxon>Craniata</taxon>
        <taxon>Vertebrata</taxon>
        <taxon>Euteleostomi</taxon>
        <taxon>Mammalia</taxon>
        <taxon>Eutheria</taxon>
        <taxon>Laurasiatheria</taxon>
        <taxon>Carnivora</taxon>
        <taxon>Caniformia</taxon>
        <taxon>Canidae</taxon>
        <taxon>Nyctereutes</taxon>
    </lineage>
</organism>
<dbReference type="InterPro" id="IPR038579">
    <property type="entry name" value="Ribosomal_eS21_sf"/>
</dbReference>
<dbReference type="AlphaFoldDB" id="A0A811ZP83"/>
<protein>
    <submittedName>
        <fullName evidence="1">(raccoon dog) hypothetical protein</fullName>
    </submittedName>
</protein>
<name>A0A811ZP83_NYCPR</name>
<keyword evidence="2" id="KW-1185">Reference proteome</keyword>
<comment type="caution">
    <text evidence="1">The sequence shown here is derived from an EMBL/GenBank/DDBJ whole genome shotgun (WGS) entry which is preliminary data.</text>
</comment>
<gene>
    <name evidence="1" type="ORF">NYPRO_LOCUS23144</name>
</gene>
<proteinExistence type="predicted"/>
<dbReference type="Proteomes" id="UP000645828">
    <property type="component" value="Unassembled WGS sequence"/>
</dbReference>
<dbReference type="Gene3D" id="3.30.1230.20">
    <property type="match status" value="1"/>
</dbReference>
<evidence type="ECO:0000313" key="1">
    <source>
        <dbReference type="EMBL" id="CAD7690350.1"/>
    </source>
</evidence>
<sequence length="54" mass="6017">MSTKGHTSIQMNMAEVDKVTVSFNSQLKTNTVWPFAGWESDNSILWLAKAMGKV</sequence>
<reference evidence="1" key="1">
    <citation type="submission" date="2020-12" db="EMBL/GenBank/DDBJ databases">
        <authorList>
            <consortium name="Molecular Ecology Group"/>
        </authorList>
    </citation>
    <scope>NUCLEOTIDE SEQUENCE</scope>
    <source>
        <strain evidence="1">TBG_1078</strain>
    </source>
</reference>
<dbReference type="EMBL" id="CAJHUB010000770">
    <property type="protein sequence ID" value="CAD7690350.1"/>
    <property type="molecule type" value="Genomic_DNA"/>
</dbReference>